<comment type="subcellular location">
    <subcellularLocation>
        <location evidence="6">Cell outer membrane</location>
        <topology evidence="6">Lipid-anchor</topology>
    </subcellularLocation>
</comment>
<evidence type="ECO:0000256" key="2">
    <source>
        <dbReference type="ARBA" id="ARBA00023136"/>
    </source>
</evidence>
<comment type="subunit">
    <text evidence="6">Part of the Bam complex.</text>
</comment>
<organism evidence="8 9">
    <name type="scientific">Marisediminitalea aggregata</name>
    <dbReference type="NCBI Taxonomy" id="634436"/>
    <lineage>
        <taxon>Bacteria</taxon>
        <taxon>Pseudomonadati</taxon>
        <taxon>Pseudomonadota</taxon>
        <taxon>Gammaproteobacteria</taxon>
        <taxon>Alteromonadales</taxon>
        <taxon>Alteromonadaceae</taxon>
        <taxon>Marisediminitalea</taxon>
    </lineage>
</organism>
<evidence type="ECO:0000256" key="1">
    <source>
        <dbReference type="ARBA" id="ARBA00022729"/>
    </source>
</evidence>
<evidence type="ECO:0000256" key="4">
    <source>
        <dbReference type="ARBA" id="ARBA00023237"/>
    </source>
</evidence>
<dbReference type="HAMAP" id="MF_00924">
    <property type="entry name" value="OM_assembly_BamC"/>
    <property type="match status" value="1"/>
</dbReference>
<dbReference type="Proteomes" id="UP000184520">
    <property type="component" value="Unassembled WGS sequence"/>
</dbReference>
<keyword evidence="3 6" id="KW-0564">Palmitate</keyword>
<evidence type="ECO:0000256" key="5">
    <source>
        <dbReference type="ARBA" id="ARBA00023288"/>
    </source>
</evidence>
<dbReference type="InterPro" id="IPR042268">
    <property type="entry name" value="BamC_C"/>
</dbReference>
<keyword evidence="1 6" id="KW-0732">Signal</keyword>
<evidence type="ECO:0000256" key="3">
    <source>
        <dbReference type="ARBA" id="ARBA00023139"/>
    </source>
</evidence>
<keyword evidence="2 6" id="KW-0472">Membrane</keyword>
<keyword evidence="9" id="KW-1185">Reference proteome</keyword>
<dbReference type="Gene3D" id="3.30.530.50">
    <property type="match status" value="1"/>
</dbReference>
<keyword evidence="4 6" id="KW-0998">Cell outer membrane</keyword>
<dbReference type="Pfam" id="PF06804">
    <property type="entry name" value="Lipoprotein_18"/>
    <property type="match status" value="1"/>
</dbReference>
<name>A0A1M5Q042_9ALTE</name>
<evidence type="ECO:0000313" key="8">
    <source>
        <dbReference type="EMBL" id="SHH06843.1"/>
    </source>
</evidence>
<keyword evidence="5 6" id="KW-0449">Lipoprotein</keyword>
<comment type="function">
    <text evidence="6">Part of the outer membrane protein assembly complex, which is involved in assembly and insertion of beta-barrel proteins into the outer membrane.</text>
</comment>
<feature type="chain" id="PRO_5013409173" description="Outer membrane protein assembly factor BamC" evidence="7">
    <location>
        <begin position="21"/>
        <end position="367"/>
    </location>
</feature>
<evidence type="ECO:0000256" key="7">
    <source>
        <dbReference type="SAM" id="SignalP"/>
    </source>
</evidence>
<dbReference type="PROSITE" id="PS51257">
    <property type="entry name" value="PROKAR_LIPOPROTEIN"/>
    <property type="match status" value="1"/>
</dbReference>
<dbReference type="OrthoDB" id="5598420at2"/>
<dbReference type="EMBL" id="FQWD01000006">
    <property type="protein sequence ID" value="SHH06843.1"/>
    <property type="molecule type" value="Genomic_DNA"/>
</dbReference>
<dbReference type="GO" id="GO:0009279">
    <property type="term" value="C:cell outer membrane"/>
    <property type="evidence" value="ECO:0007669"/>
    <property type="project" value="UniProtKB-SubCell"/>
</dbReference>
<comment type="similarity">
    <text evidence="6">Belongs to the BamC family.</text>
</comment>
<dbReference type="GO" id="GO:0043165">
    <property type="term" value="P:Gram-negative-bacterium-type cell outer membrane assembly"/>
    <property type="evidence" value="ECO:0007669"/>
    <property type="project" value="UniProtKB-UniRule"/>
</dbReference>
<feature type="signal peptide" evidence="7">
    <location>
        <begin position="1"/>
        <end position="20"/>
    </location>
</feature>
<protein>
    <recommendedName>
        <fullName evidence="6">Outer membrane protein assembly factor BamC</fullName>
    </recommendedName>
</protein>
<gene>
    <name evidence="6" type="primary">bamC</name>
    <name evidence="8" type="ORF">SAMN05216361_3664</name>
</gene>
<sequence length="367" mass="41310">MNKKLALVSGIASLVLTACASQQERVTASGSYAYVKATERTHLQVPADLDAPEFSNDFAIPAVNQPDSEQMIGRNLEVIPPSLVIPLVSGSHVQDGSKAATVLLDQVKDNEALDKTIWNSLIGYLEDRNVAVENFDPETGKLVTGWMVLNQKDEESSWFNWSSDTETPATGRYEFELAMKPHGRTAQLSVSLKDFKQGQTGLSDLTSMQRRRDEVAVLNRVIGHYEYLNQLATNQRIALIRQGLDMEMGFDADGNPAFVVDSQYDIAWPRIQLVLRKLGFNVKDLDKSNGLIFVQYTDEQVSWWKNMFSSNKSQLLDYDEYRLKITNLGQKTSITFMNNESEPFDAKMVTQLFKPFEQVMTEDGLDI</sequence>
<evidence type="ECO:0000256" key="6">
    <source>
        <dbReference type="HAMAP-Rule" id="MF_00924"/>
    </source>
</evidence>
<dbReference type="AlphaFoldDB" id="A0A1M5Q042"/>
<reference evidence="9" key="1">
    <citation type="submission" date="2016-11" db="EMBL/GenBank/DDBJ databases">
        <authorList>
            <person name="Varghese N."/>
            <person name="Submissions S."/>
        </authorList>
    </citation>
    <scope>NUCLEOTIDE SEQUENCE [LARGE SCALE GENOMIC DNA]</scope>
    <source>
        <strain evidence="9">CGMCC 1.8995</strain>
    </source>
</reference>
<dbReference type="InterPro" id="IPR014524">
    <property type="entry name" value="BamC"/>
</dbReference>
<evidence type="ECO:0000313" key="9">
    <source>
        <dbReference type="Proteomes" id="UP000184520"/>
    </source>
</evidence>
<dbReference type="GO" id="GO:0051205">
    <property type="term" value="P:protein insertion into membrane"/>
    <property type="evidence" value="ECO:0007669"/>
    <property type="project" value="UniProtKB-UniRule"/>
</dbReference>
<dbReference type="InterPro" id="IPR010653">
    <property type="entry name" value="NlpB/DapX"/>
</dbReference>
<proteinExistence type="inferred from homology"/>
<dbReference type="STRING" id="634436.SAMN05216361_3664"/>
<dbReference type="Gene3D" id="3.30.310.170">
    <property type="entry name" value="Outer membrane protein assembly factor BamC"/>
    <property type="match status" value="1"/>
</dbReference>
<dbReference type="RefSeq" id="WP_073324617.1">
    <property type="nucleotide sequence ID" value="NZ_FQWD01000006.1"/>
</dbReference>
<accession>A0A1M5Q042</accession>